<keyword evidence="3 8" id="KW-0238">DNA-binding</keyword>
<protein>
    <submittedName>
        <fullName evidence="8">AraC-type DNA-binding protein</fullName>
    </submittedName>
</protein>
<comment type="subcellular location">
    <subcellularLocation>
        <location evidence="1">Cytoplasm</location>
    </subcellularLocation>
</comment>
<dbReference type="EMBL" id="LT629751">
    <property type="protein sequence ID" value="SDS07159.1"/>
    <property type="molecule type" value="Genomic_DNA"/>
</dbReference>
<dbReference type="GO" id="GO:0009893">
    <property type="term" value="P:positive regulation of metabolic process"/>
    <property type="evidence" value="ECO:0007669"/>
    <property type="project" value="UniProtKB-ARBA"/>
</dbReference>
<dbReference type="Pfam" id="PF12833">
    <property type="entry name" value="HTH_18"/>
    <property type="match status" value="1"/>
</dbReference>
<proteinExistence type="predicted"/>
<keyword evidence="5" id="KW-0804">Transcription</keyword>
<dbReference type="InterPro" id="IPR018060">
    <property type="entry name" value="HTH_AraC"/>
</dbReference>
<keyword evidence="4" id="KW-0010">Activator</keyword>
<dbReference type="GO" id="GO:0003700">
    <property type="term" value="F:DNA-binding transcription factor activity"/>
    <property type="evidence" value="ECO:0007669"/>
    <property type="project" value="InterPro"/>
</dbReference>
<sequence>MDSHAHSLATRSKSGRLPFAGQPWLVSRDLDEVAALLSSQVEERSLQPGRRGQADIHFNMQVMPQLKLFGADWGLEIGVRSLPLASWHGILPLQGGVTSRPDGQSAAAGELLVFTPGHKVDVVWHEGTQAVVIALDAACLVDHVRRQHCSEVARVPAQAQLIGRQHPALVSLGNLLGLVDREAGSPSGLLASPIGQQHLQHLFCENLLNMIPSLSALPQRSLLPGTVKRVVDFIHAHLDQPLCISQLVAVSGASRRSLEQAFQRSLGTSPQRYIQRCRLEAIRELLLRHQPGELQLSELAFRWGFAQPSHFTTAYKQAFGELPSQTLARRS</sequence>
<dbReference type="InterPro" id="IPR050204">
    <property type="entry name" value="AraC_XylS_family_regulators"/>
</dbReference>
<dbReference type="PROSITE" id="PS01124">
    <property type="entry name" value="HTH_ARAC_FAMILY_2"/>
    <property type="match status" value="1"/>
</dbReference>
<gene>
    <name evidence="8" type="ORF">SAMN05216221_1004</name>
</gene>
<evidence type="ECO:0000313" key="9">
    <source>
        <dbReference type="Proteomes" id="UP000243359"/>
    </source>
</evidence>
<dbReference type="Gene3D" id="1.10.10.60">
    <property type="entry name" value="Homeodomain-like"/>
    <property type="match status" value="1"/>
</dbReference>
<dbReference type="Proteomes" id="UP000243359">
    <property type="component" value="Chromosome I"/>
</dbReference>
<evidence type="ECO:0000256" key="6">
    <source>
        <dbReference type="ARBA" id="ARBA00037345"/>
    </source>
</evidence>
<evidence type="ECO:0000256" key="4">
    <source>
        <dbReference type="ARBA" id="ARBA00023159"/>
    </source>
</evidence>
<organism evidence="8 9">
    <name type="scientific">Pseudomonas oryzae</name>
    <dbReference type="NCBI Taxonomy" id="1392877"/>
    <lineage>
        <taxon>Bacteria</taxon>
        <taxon>Pseudomonadati</taxon>
        <taxon>Pseudomonadota</taxon>
        <taxon>Gammaproteobacteria</taxon>
        <taxon>Pseudomonadales</taxon>
        <taxon>Pseudomonadaceae</taxon>
        <taxon>Pseudomonas</taxon>
    </lineage>
</organism>
<keyword evidence="2" id="KW-0805">Transcription regulation</keyword>
<dbReference type="InterPro" id="IPR009057">
    <property type="entry name" value="Homeodomain-like_sf"/>
</dbReference>
<dbReference type="SUPFAM" id="SSF46689">
    <property type="entry name" value="Homeodomain-like"/>
    <property type="match status" value="2"/>
</dbReference>
<evidence type="ECO:0000313" key="8">
    <source>
        <dbReference type="EMBL" id="SDS07159.1"/>
    </source>
</evidence>
<name>A0A1H1P952_9PSED</name>
<dbReference type="PROSITE" id="PS00041">
    <property type="entry name" value="HTH_ARAC_FAMILY_1"/>
    <property type="match status" value="1"/>
</dbReference>
<keyword evidence="9" id="KW-1185">Reference proteome</keyword>
<dbReference type="STRING" id="1392877.SAMN05216221_1004"/>
<accession>A0A1H1P952</accession>
<dbReference type="AlphaFoldDB" id="A0A1H1P952"/>
<evidence type="ECO:0000256" key="3">
    <source>
        <dbReference type="ARBA" id="ARBA00023125"/>
    </source>
</evidence>
<evidence type="ECO:0000259" key="7">
    <source>
        <dbReference type="PROSITE" id="PS01124"/>
    </source>
</evidence>
<dbReference type="GO" id="GO:0005737">
    <property type="term" value="C:cytoplasm"/>
    <property type="evidence" value="ECO:0007669"/>
    <property type="project" value="UniProtKB-SubCell"/>
</dbReference>
<evidence type="ECO:0000256" key="5">
    <source>
        <dbReference type="ARBA" id="ARBA00023163"/>
    </source>
</evidence>
<comment type="function">
    <text evidence="6">Regulatory protein of the TOL plasmid xyl operons. XylS activates the xylXYZLTEGFJQKIH operon required for the degradation of toluene, m-xylene and p-xylene.</text>
</comment>
<dbReference type="RefSeq" id="WP_090347901.1">
    <property type="nucleotide sequence ID" value="NZ_LT629751.1"/>
</dbReference>
<dbReference type="PANTHER" id="PTHR46796">
    <property type="entry name" value="HTH-TYPE TRANSCRIPTIONAL ACTIVATOR RHAS-RELATED"/>
    <property type="match status" value="1"/>
</dbReference>
<dbReference type="InterPro" id="IPR035418">
    <property type="entry name" value="AraC-bd_2"/>
</dbReference>
<evidence type="ECO:0000256" key="2">
    <source>
        <dbReference type="ARBA" id="ARBA00023015"/>
    </source>
</evidence>
<feature type="domain" description="HTH araC/xylS-type" evidence="7">
    <location>
        <begin position="228"/>
        <end position="329"/>
    </location>
</feature>
<dbReference type="GO" id="GO:0043565">
    <property type="term" value="F:sequence-specific DNA binding"/>
    <property type="evidence" value="ECO:0007669"/>
    <property type="project" value="InterPro"/>
</dbReference>
<dbReference type="InterPro" id="IPR018062">
    <property type="entry name" value="HTH_AraC-typ_CS"/>
</dbReference>
<evidence type="ECO:0000256" key="1">
    <source>
        <dbReference type="ARBA" id="ARBA00004496"/>
    </source>
</evidence>
<dbReference type="PANTHER" id="PTHR46796:SF6">
    <property type="entry name" value="ARAC SUBFAMILY"/>
    <property type="match status" value="1"/>
</dbReference>
<reference evidence="9" key="1">
    <citation type="submission" date="2016-10" db="EMBL/GenBank/DDBJ databases">
        <authorList>
            <person name="Varghese N."/>
            <person name="Submissions S."/>
        </authorList>
    </citation>
    <scope>NUCLEOTIDE SEQUENCE [LARGE SCALE GENOMIC DNA]</scope>
    <source>
        <strain evidence="9">KCTC 32247</strain>
    </source>
</reference>
<dbReference type="SMART" id="SM00342">
    <property type="entry name" value="HTH_ARAC"/>
    <property type="match status" value="1"/>
</dbReference>
<dbReference type="OrthoDB" id="9023142at2"/>
<dbReference type="Pfam" id="PF14525">
    <property type="entry name" value="AraC_binding_2"/>
    <property type="match status" value="1"/>
</dbReference>